<organism evidence="1 2">
    <name type="scientific">Rhododendron molle</name>
    <name type="common">Chinese azalea</name>
    <name type="synonym">Azalea mollis</name>
    <dbReference type="NCBI Taxonomy" id="49168"/>
    <lineage>
        <taxon>Eukaryota</taxon>
        <taxon>Viridiplantae</taxon>
        <taxon>Streptophyta</taxon>
        <taxon>Embryophyta</taxon>
        <taxon>Tracheophyta</taxon>
        <taxon>Spermatophyta</taxon>
        <taxon>Magnoliopsida</taxon>
        <taxon>eudicotyledons</taxon>
        <taxon>Gunneridae</taxon>
        <taxon>Pentapetalae</taxon>
        <taxon>asterids</taxon>
        <taxon>Ericales</taxon>
        <taxon>Ericaceae</taxon>
        <taxon>Ericoideae</taxon>
        <taxon>Rhodoreae</taxon>
        <taxon>Rhododendron</taxon>
    </lineage>
</organism>
<evidence type="ECO:0000313" key="1">
    <source>
        <dbReference type="EMBL" id="KAI8535008.1"/>
    </source>
</evidence>
<name>A0ACC0M1S6_RHOML</name>
<protein>
    <submittedName>
        <fullName evidence="1">Uncharacterized protein</fullName>
    </submittedName>
</protein>
<reference evidence="1" key="1">
    <citation type="submission" date="2022-02" db="EMBL/GenBank/DDBJ databases">
        <title>Plant Genome Project.</title>
        <authorList>
            <person name="Zhang R.-G."/>
        </authorList>
    </citation>
    <scope>NUCLEOTIDE SEQUENCE</scope>
    <source>
        <strain evidence="1">AT1</strain>
    </source>
</reference>
<dbReference type="Proteomes" id="UP001062846">
    <property type="component" value="Chromosome 10"/>
</dbReference>
<dbReference type="EMBL" id="CM046397">
    <property type="protein sequence ID" value="KAI8535008.1"/>
    <property type="molecule type" value="Genomic_DNA"/>
</dbReference>
<comment type="caution">
    <text evidence="1">The sequence shown here is derived from an EMBL/GenBank/DDBJ whole genome shotgun (WGS) entry which is preliminary data.</text>
</comment>
<accession>A0ACC0M1S6</accession>
<sequence>MRSMNSLGSTSTSFGVAVAIAIAIDLADHGRDLVRGWMKTCVVGLKNGKSMTERENFRQDRAKWCSVWSIGVIKVIAKHNRAYRCGLENRLDWDWARARARASGPMRLSGGLSCRRSLCRGIGSTSSRRGSSSSTRGRRWIGWGPRRGGERLRSTTTAAATSVVGDQPSITADLQVSQSFESFFVTVLGYRSDSGPHFLNSCFSTEALETDILGHGKQGCWHLYSEESGHGFMRSRSNEKIINDESFWPSDSRADGKYSRNGRENRGSFSEKGWKCHS</sequence>
<gene>
    <name evidence="1" type="ORF">RHMOL_Rhmol10G0141700</name>
</gene>
<evidence type="ECO:0000313" key="2">
    <source>
        <dbReference type="Proteomes" id="UP001062846"/>
    </source>
</evidence>
<keyword evidence="2" id="KW-1185">Reference proteome</keyword>
<proteinExistence type="predicted"/>